<dbReference type="NCBIfam" id="NF004675">
    <property type="entry name" value="PRK06019.1-1"/>
    <property type="match status" value="1"/>
</dbReference>
<dbReference type="HAMAP" id="MF_01928">
    <property type="entry name" value="PurK"/>
    <property type="match status" value="1"/>
</dbReference>
<dbReference type="NCBIfam" id="NF004679">
    <property type="entry name" value="PRK06019.1-5"/>
    <property type="match status" value="1"/>
</dbReference>
<evidence type="ECO:0000256" key="5">
    <source>
        <dbReference type="RuleBase" id="RU361200"/>
    </source>
</evidence>
<dbReference type="Gene3D" id="3.40.50.20">
    <property type="match status" value="1"/>
</dbReference>
<dbReference type="InterPro" id="IPR003135">
    <property type="entry name" value="ATP-grasp_carboxylate-amine"/>
</dbReference>
<comment type="function">
    <text evidence="5">Catalyzes the ATP-dependent conversion of 5-aminoimidazole ribonucleotide (AIR) and HCO(3)- to N5-carboxyaminoimidazole ribonucleotide (N5-CAIR).</text>
</comment>
<feature type="binding site" evidence="4">
    <location>
        <begin position="267"/>
        <end position="268"/>
    </location>
    <ligand>
        <name>ATP</name>
        <dbReference type="ChEBI" id="CHEBI:30616"/>
    </ligand>
</feature>
<feature type="domain" description="ATP-grasp" evidence="6">
    <location>
        <begin position="111"/>
        <end position="297"/>
    </location>
</feature>
<dbReference type="PROSITE" id="PS50975">
    <property type="entry name" value="ATP_GRASP"/>
    <property type="match status" value="1"/>
</dbReference>
<reference evidence="7 8" key="1">
    <citation type="submission" date="2023-07" db="EMBL/GenBank/DDBJ databases">
        <title>Genomic Encyclopedia of Type Strains, Phase IV (KMG-IV): sequencing the most valuable type-strain genomes for metagenomic binning, comparative biology and taxonomic classification.</title>
        <authorList>
            <person name="Goeker M."/>
        </authorList>
    </citation>
    <scope>NUCLEOTIDE SEQUENCE [LARGE SCALE GENOMIC DNA]</scope>
    <source>
        <strain evidence="7 8">DSM 15448</strain>
    </source>
</reference>
<feature type="binding site" evidence="4">
    <location>
        <position position="147"/>
    </location>
    <ligand>
        <name>ATP</name>
        <dbReference type="ChEBI" id="CHEBI:30616"/>
    </ligand>
</feature>
<dbReference type="PANTHER" id="PTHR11609:SF5">
    <property type="entry name" value="PHOSPHORIBOSYLAMINOIMIDAZOLE CARBOXYLASE"/>
    <property type="match status" value="1"/>
</dbReference>
<comment type="similarity">
    <text evidence="4 5">Belongs to the PurK/PurT family.</text>
</comment>
<keyword evidence="4 5" id="KW-0436">Ligase</keyword>
<proteinExistence type="inferred from homology"/>
<feature type="binding site" evidence="4">
    <location>
        <begin position="182"/>
        <end position="185"/>
    </location>
    <ligand>
        <name>ATP</name>
        <dbReference type="ChEBI" id="CHEBI:30616"/>
    </ligand>
</feature>
<dbReference type="SUPFAM" id="SSF52440">
    <property type="entry name" value="PreATP-grasp domain"/>
    <property type="match status" value="1"/>
</dbReference>
<dbReference type="InterPro" id="IPR011054">
    <property type="entry name" value="Rudment_hybrid_motif"/>
</dbReference>
<dbReference type="SUPFAM" id="SSF56059">
    <property type="entry name" value="Glutathione synthetase ATP-binding domain-like"/>
    <property type="match status" value="1"/>
</dbReference>
<dbReference type="Pfam" id="PF22660">
    <property type="entry name" value="RS_preATP-grasp-like"/>
    <property type="match status" value="1"/>
</dbReference>
<comment type="function">
    <text evidence="4">Catalyzes the ATP-dependent conversion of 5-aminoimidazole ribonucleotide (AIR) and HCO(3)(-) to N5-carboxyaminoimidazole ribonucleotide (N5-CAIR).</text>
</comment>
<dbReference type="EMBL" id="JAUSUP010000008">
    <property type="protein sequence ID" value="MDQ0352453.1"/>
    <property type="molecule type" value="Genomic_DNA"/>
</dbReference>
<dbReference type="Proteomes" id="UP001236723">
    <property type="component" value="Unassembled WGS sequence"/>
</dbReference>
<feature type="binding site" evidence="4">
    <location>
        <position position="190"/>
    </location>
    <ligand>
        <name>ATP</name>
        <dbReference type="ChEBI" id="CHEBI:30616"/>
    </ligand>
</feature>
<dbReference type="RefSeq" id="WP_307069033.1">
    <property type="nucleotide sequence ID" value="NZ_JAUSUP010000008.1"/>
</dbReference>
<dbReference type="Gene3D" id="3.30.1490.20">
    <property type="entry name" value="ATP-grasp fold, A domain"/>
    <property type="match status" value="1"/>
</dbReference>
<gene>
    <name evidence="4 5" type="primary">purK</name>
    <name evidence="7" type="ORF">J2R98_002297</name>
</gene>
<comment type="catalytic activity">
    <reaction evidence="4 5">
        <text>5-amino-1-(5-phospho-beta-D-ribosyl)imidazole + hydrogencarbonate + ATP = 5-carboxyamino-1-(5-phospho-D-ribosyl)imidazole + ADP + phosphate + 2 H(+)</text>
        <dbReference type="Rhea" id="RHEA:19317"/>
        <dbReference type="ChEBI" id="CHEBI:15378"/>
        <dbReference type="ChEBI" id="CHEBI:17544"/>
        <dbReference type="ChEBI" id="CHEBI:30616"/>
        <dbReference type="ChEBI" id="CHEBI:43474"/>
        <dbReference type="ChEBI" id="CHEBI:58730"/>
        <dbReference type="ChEBI" id="CHEBI:137981"/>
        <dbReference type="ChEBI" id="CHEBI:456216"/>
        <dbReference type="EC" id="6.3.4.18"/>
    </reaction>
</comment>
<feature type="binding site" evidence="4">
    <location>
        <begin position="152"/>
        <end position="158"/>
    </location>
    <ligand>
        <name>ATP</name>
        <dbReference type="ChEBI" id="CHEBI:30616"/>
    </ligand>
</feature>
<comment type="caution">
    <text evidence="7">The sequence shown here is derived from an EMBL/GenBank/DDBJ whole genome shotgun (WGS) entry which is preliminary data.</text>
</comment>
<organism evidence="7 8">
    <name type="scientific">Alkalibacillus filiformis</name>
    <dbReference type="NCBI Taxonomy" id="200990"/>
    <lineage>
        <taxon>Bacteria</taxon>
        <taxon>Bacillati</taxon>
        <taxon>Bacillota</taxon>
        <taxon>Bacilli</taxon>
        <taxon>Bacillales</taxon>
        <taxon>Bacillaceae</taxon>
        <taxon>Alkalibacillus</taxon>
    </lineage>
</organism>
<dbReference type="InterPro" id="IPR040686">
    <property type="entry name" value="PurK_C"/>
</dbReference>
<dbReference type="Pfam" id="PF17769">
    <property type="entry name" value="PurK_C"/>
    <property type="match status" value="1"/>
</dbReference>
<evidence type="ECO:0000313" key="7">
    <source>
        <dbReference type="EMBL" id="MDQ0352453.1"/>
    </source>
</evidence>
<comment type="subunit">
    <text evidence="4 5">Homodimer.</text>
</comment>
<keyword evidence="2 4" id="KW-0658">Purine biosynthesis</keyword>
<accession>A0ABU0DVX6</accession>
<dbReference type="GO" id="GO:0034028">
    <property type="term" value="F:5-(carboxyamino)imidazole ribonucleotide synthase activity"/>
    <property type="evidence" value="ECO:0007669"/>
    <property type="project" value="UniProtKB-EC"/>
</dbReference>
<evidence type="ECO:0000256" key="2">
    <source>
        <dbReference type="ARBA" id="ARBA00022755"/>
    </source>
</evidence>
<feature type="binding site" evidence="4">
    <location>
        <position position="107"/>
    </location>
    <ligand>
        <name>ATP</name>
        <dbReference type="ChEBI" id="CHEBI:30616"/>
    </ligand>
</feature>
<dbReference type="EC" id="6.3.4.18" evidence="4 5"/>
<dbReference type="SUPFAM" id="SSF51246">
    <property type="entry name" value="Rudiment single hybrid motif"/>
    <property type="match status" value="1"/>
</dbReference>
<evidence type="ECO:0000259" key="6">
    <source>
        <dbReference type="PROSITE" id="PS50975"/>
    </source>
</evidence>
<name>A0ABU0DVX6_9BACI</name>
<dbReference type="InterPro" id="IPR016185">
    <property type="entry name" value="PreATP-grasp_dom_sf"/>
</dbReference>
<dbReference type="Pfam" id="PF02222">
    <property type="entry name" value="ATP-grasp"/>
    <property type="match status" value="1"/>
</dbReference>
<sequence>MERLIRPESTIGIIGGGQLGQMIALSAKAMGFKTAVLDPTPNSPTGQVADEEIIAPYSSLEAAKRLKDVADVITYEFENVDVKVLEYLDQEAYLPQGGQLIQTTQDRAFEKEAIERSGAKVASYKLVDTNSDLLEAVNQIGLPSILKTRRFGYDGKGQVVIESNIDLNEASQLLEQGPCILEEKINFKQELSVMVVRSTTGEVMTYPVSENIHVNHILHQSIVPARLSEQVEEQAREVAIAVAETLDVIGALGVELFLGQDDTIYVNEVAPRPHNSGHYTMDACITSQFEQHVRAICGWTLGEGTLMNPVVMTNILGQHLEGAREKVVSLPQAKLHLYGKAEAKQNRKMGHINFVGNDVNDMLKQIEQLNIWREQHDRALYT</sequence>
<dbReference type="InterPro" id="IPR054350">
    <property type="entry name" value="PurT/PurK_preATP-grasp"/>
</dbReference>
<evidence type="ECO:0000256" key="3">
    <source>
        <dbReference type="ARBA" id="ARBA00022840"/>
    </source>
</evidence>
<keyword evidence="1 4" id="KW-0547">Nucleotide-binding</keyword>
<dbReference type="NCBIfam" id="TIGR01161">
    <property type="entry name" value="purK"/>
    <property type="match status" value="1"/>
</dbReference>
<dbReference type="NCBIfam" id="NF004676">
    <property type="entry name" value="PRK06019.1-2"/>
    <property type="match status" value="1"/>
</dbReference>
<dbReference type="InterPro" id="IPR005875">
    <property type="entry name" value="PurK"/>
</dbReference>
<dbReference type="InterPro" id="IPR013815">
    <property type="entry name" value="ATP_grasp_subdomain_1"/>
</dbReference>
<keyword evidence="3 4" id="KW-0067">ATP-binding</keyword>
<protein>
    <recommendedName>
        <fullName evidence="4 5">N5-carboxyaminoimidazole ribonucleotide synthase</fullName>
        <shortName evidence="4 5">N5-CAIR synthase</shortName>
        <ecNumber evidence="4 5">6.3.4.18</ecNumber>
    </recommendedName>
    <alternativeName>
        <fullName evidence="4 5">5-(carboxyamino)imidazole ribonucleotide synthetase</fullName>
    </alternativeName>
</protein>
<feature type="binding site" evidence="4">
    <location>
        <position position="213"/>
    </location>
    <ligand>
        <name>ATP</name>
        <dbReference type="ChEBI" id="CHEBI:30616"/>
    </ligand>
</feature>
<evidence type="ECO:0000256" key="4">
    <source>
        <dbReference type="HAMAP-Rule" id="MF_01928"/>
    </source>
</evidence>
<keyword evidence="8" id="KW-1185">Reference proteome</keyword>
<comment type="pathway">
    <text evidence="4 5">Purine metabolism; IMP biosynthesis via de novo pathway; 5-amino-1-(5-phospho-D-ribosyl)imidazole-4-carboxylate from 5-amino-1-(5-phospho-D-ribosyl)imidazole (N5-CAIR route): step 1/2.</text>
</comment>
<evidence type="ECO:0000256" key="1">
    <source>
        <dbReference type="ARBA" id="ARBA00022741"/>
    </source>
</evidence>
<dbReference type="Gene3D" id="3.30.470.20">
    <property type="entry name" value="ATP-grasp fold, B domain"/>
    <property type="match status" value="1"/>
</dbReference>
<dbReference type="PANTHER" id="PTHR11609">
    <property type="entry name" value="PURINE BIOSYNTHESIS PROTEIN 6/7, PUR6/7"/>
    <property type="match status" value="1"/>
</dbReference>
<evidence type="ECO:0000313" key="8">
    <source>
        <dbReference type="Proteomes" id="UP001236723"/>
    </source>
</evidence>
<dbReference type="InterPro" id="IPR011761">
    <property type="entry name" value="ATP-grasp"/>
</dbReference>